<comment type="caution">
    <text evidence="4">The sequence shown here is derived from an EMBL/GenBank/DDBJ whole genome shotgun (WGS) entry which is preliminary data.</text>
</comment>
<dbReference type="InterPro" id="IPR012348">
    <property type="entry name" value="RNR-like"/>
</dbReference>
<comment type="similarity">
    <text evidence="2">Belongs to the ribonucleoside diphosphate reductase small chain family.</text>
</comment>
<dbReference type="PANTHER" id="PTHR23409">
    <property type="entry name" value="RIBONUCLEOSIDE-DIPHOSPHATE REDUCTASE SMALL CHAIN"/>
    <property type="match status" value="1"/>
</dbReference>
<evidence type="ECO:0000313" key="5">
    <source>
        <dbReference type="Proteomes" id="UP000680020"/>
    </source>
</evidence>
<dbReference type="AlphaFoldDB" id="A0A162VHG0"/>
<sequence>MQESKPASIFNQDNSAWQTGRYPLVLGEALGLYDSVNVPYPKLFDLYKLQKSMDWTEDEVNLEQSRMDLLNCSKNNYDIMVKTLAFQWELDSVAARAIAPLFAPFVSNSELWAMLSKQSEVENLHALTYSEIIRQCISDPKEVFQEVMKNDEVLNRSTTVIETFNELSKYGALYKLGQVGKNDPTLKQVVLKGFVALYCLEKVEFMSSFACTFALAEQNIFQGIAKLVQKIAQDEQVHVMMDEAILEILLADEEWQVVLSEIRGDVENIIREVIEQEFSWNKYLFSENRSIVGLNETLLNEWVLYNAQDLYRFLGVDNPYPVIKTKPLVWMDNWLDLNKTQNANQESDNTNYRLNSVLDDSEDEIFDI</sequence>
<comment type="cofactor">
    <cofactor evidence="1">
        <name>Fe cation</name>
        <dbReference type="ChEBI" id="CHEBI:24875"/>
    </cofactor>
</comment>
<accession>A0A162VHG0</accession>
<dbReference type="Pfam" id="PF00268">
    <property type="entry name" value="Ribonuc_red_sm"/>
    <property type="match status" value="1"/>
</dbReference>
<evidence type="ECO:0000313" key="4">
    <source>
        <dbReference type="EMBL" id="MBS7824700.1"/>
    </source>
</evidence>
<gene>
    <name evidence="4" type="ORF">J7561_05720</name>
</gene>
<dbReference type="Gene3D" id="1.10.620.20">
    <property type="entry name" value="Ribonucleotide Reductase, subunit A"/>
    <property type="match status" value="1"/>
</dbReference>
<evidence type="ECO:0000256" key="2">
    <source>
        <dbReference type="ARBA" id="ARBA00009303"/>
    </source>
</evidence>
<organism evidence="4 5">
    <name type="scientific">Wohlfahrtiimonas chitiniclastica</name>
    <dbReference type="NCBI Taxonomy" id="400946"/>
    <lineage>
        <taxon>Bacteria</taxon>
        <taxon>Pseudomonadati</taxon>
        <taxon>Pseudomonadota</taxon>
        <taxon>Gammaproteobacteria</taxon>
        <taxon>Cardiobacteriales</taxon>
        <taxon>Ignatzschineriaceae</taxon>
        <taxon>Wohlfahrtiimonas</taxon>
    </lineage>
</organism>
<dbReference type="Proteomes" id="UP000680020">
    <property type="component" value="Unassembled WGS sequence"/>
</dbReference>
<dbReference type="CDD" id="cd01049">
    <property type="entry name" value="RNRR2"/>
    <property type="match status" value="1"/>
</dbReference>
<dbReference type="EC" id="1.17.4.1" evidence="3"/>
<protein>
    <recommendedName>
        <fullName evidence="3">ribonucleoside-diphosphate reductase</fullName>
        <ecNumber evidence="3">1.17.4.1</ecNumber>
    </recommendedName>
</protein>
<dbReference type="GO" id="GO:0009263">
    <property type="term" value="P:deoxyribonucleotide biosynthetic process"/>
    <property type="evidence" value="ECO:0007669"/>
    <property type="project" value="InterPro"/>
</dbReference>
<dbReference type="GeneID" id="58263874"/>
<name>A0A162VHG0_9GAMM</name>
<evidence type="ECO:0000256" key="3">
    <source>
        <dbReference type="ARBA" id="ARBA00012274"/>
    </source>
</evidence>
<evidence type="ECO:0000256" key="1">
    <source>
        <dbReference type="ARBA" id="ARBA00001962"/>
    </source>
</evidence>
<dbReference type="GO" id="GO:0004748">
    <property type="term" value="F:ribonucleoside-diphosphate reductase activity, thioredoxin disulfide as acceptor"/>
    <property type="evidence" value="ECO:0007669"/>
    <property type="project" value="UniProtKB-EC"/>
</dbReference>
<dbReference type="RefSeq" id="WP_008316318.1">
    <property type="nucleotide sequence ID" value="NZ_CP115969.1"/>
</dbReference>
<reference evidence="4" key="1">
    <citation type="submission" date="2021-03" db="EMBL/GenBank/DDBJ databases">
        <title>Identification and antibiotic profiling of Wohlfahrtiimonas chitiniclastica, an underestimated human pathogen.</title>
        <authorList>
            <person name="Kopf A."/>
            <person name="Bunk B."/>
            <person name="Coldewey S."/>
            <person name="Gunzer F."/>
            <person name="Riedel T."/>
            <person name="Schroettner P."/>
        </authorList>
    </citation>
    <scope>NUCLEOTIDE SEQUENCE</scope>
    <source>
        <strain evidence="4">DSM 100917</strain>
    </source>
</reference>
<dbReference type="InterPro" id="IPR000358">
    <property type="entry name" value="RNR_small_fam"/>
</dbReference>
<proteinExistence type="inferred from homology"/>
<dbReference type="InterPro" id="IPR033909">
    <property type="entry name" value="RNR_small"/>
</dbReference>
<dbReference type="InterPro" id="IPR009078">
    <property type="entry name" value="Ferritin-like_SF"/>
</dbReference>
<dbReference type="PANTHER" id="PTHR23409:SF18">
    <property type="entry name" value="RIBONUCLEOSIDE-DIPHOSPHATE REDUCTASE SUBUNIT M2"/>
    <property type="match status" value="1"/>
</dbReference>
<dbReference type="EMBL" id="JAGIBU010000004">
    <property type="protein sequence ID" value="MBS7824700.1"/>
    <property type="molecule type" value="Genomic_DNA"/>
</dbReference>
<dbReference type="SUPFAM" id="SSF47240">
    <property type="entry name" value="Ferritin-like"/>
    <property type="match status" value="1"/>
</dbReference>